<reference evidence="7" key="1">
    <citation type="submission" date="2025-08" db="UniProtKB">
        <authorList>
            <consortium name="RefSeq"/>
        </authorList>
    </citation>
    <scope>IDENTIFICATION</scope>
</reference>
<evidence type="ECO:0000256" key="2">
    <source>
        <dbReference type="ARBA" id="ARBA00022487"/>
    </source>
</evidence>
<evidence type="ECO:0000313" key="7">
    <source>
        <dbReference type="RefSeq" id="XP_052746200.1"/>
    </source>
</evidence>
<evidence type="ECO:0000256" key="1">
    <source>
        <dbReference type="ARBA" id="ARBA00005964"/>
    </source>
</evidence>
<dbReference type="Proteomes" id="UP001652582">
    <property type="component" value="Chromosome 27"/>
</dbReference>
<proteinExistence type="inferred from homology"/>
<dbReference type="Gene3D" id="3.40.50.1820">
    <property type="entry name" value="alpha/beta hydrolase"/>
    <property type="match status" value="1"/>
</dbReference>
<protein>
    <submittedName>
        <fullName evidence="7">Pyrethroid hydrolase Ces2e-like</fullName>
    </submittedName>
</protein>
<dbReference type="InterPro" id="IPR002018">
    <property type="entry name" value="CarbesteraseB"/>
</dbReference>
<dbReference type="InterPro" id="IPR029058">
    <property type="entry name" value="AB_hydrolase_fold"/>
</dbReference>
<dbReference type="Pfam" id="PF00135">
    <property type="entry name" value="COesterase"/>
    <property type="match status" value="1"/>
</dbReference>
<accession>A0ABM3M559</accession>
<dbReference type="PANTHER" id="PTHR43142:SF1">
    <property type="entry name" value="CARBOXYLIC ESTER HYDROLASE"/>
    <property type="match status" value="1"/>
</dbReference>
<sequence>MYIVPQASIPQSKFDGVFDAVEDSNVCPQVEEYQNTIVGSLDCLQLNVYVPNRASSRNRLPVLVWIHGGGFTIGYTSR</sequence>
<keyword evidence="4" id="KW-0325">Glycoprotein</keyword>
<evidence type="ECO:0000313" key="6">
    <source>
        <dbReference type="Proteomes" id="UP001652582"/>
    </source>
</evidence>
<keyword evidence="6" id="KW-1185">Reference proteome</keyword>
<dbReference type="PANTHER" id="PTHR43142">
    <property type="entry name" value="CARBOXYLIC ESTER HYDROLASE"/>
    <property type="match status" value="1"/>
</dbReference>
<feature type="domain" description="Carboxylesterase type B" evidence="5">
    <location>
        <begin position="7"/>
        <end position="77"/>
    </location>
</feature>
<keyword evidence="2" id="KW-0719">Serine esterase</keyword>
<evidence type="ECO:0000256" key="3">
    <source>
        <dbReference type="ARBA" id="ARBA00022801"/>
    </source>
</evidence>
<evidence type="ECO:0000259" key="5">
    <source>
        <dbReference type="Pfam" id="PF00135"/>
    </source>
</evidence>
<dbReference type="RefSeq" id="XP_052746200.1">
    <property type="nucleotide sequence ID" value="XM_052890240.1"/>
</dbReference>
<dbReference type="GeneID" id="128199685"/>
<dbReference type="SUPFAM" id="SSF53474">
    <property type="entry name" value="alpha/beta-Hydrolases"/>
    <property type="match status" value="1"/>
</dbReference>
<keyword evidence="3" id="KW-0378">Hydrolase</keyword>
<organism evidence="6 7">
    <name type="scientific">Bicyclus anynana</name>
    <name type="common">Squinting bush brown butterfly</name>
    <dbReference type="NCBI Taxonomy" id="110368"/>
    <lineage>
        <taxon>Eukaryota</taxon>
        <taxon>Metazoa</taxon>
        <taxon>Ecdysozoa</taxon>
        <taxon>Arthropoda</taxon>
        <taxon>Hexapoda</taxon>
        <taxon>Insecta</taxon>
        <taxon>Pterygota</taxon>
        <taxon>Neoptera</taxon>
        <taxon>Endopterygota</taxon>
        <taxon>Lepidoptera</taxon>
        <taxon>Glossata</taxon>
        <taxon>Ditrysia</taxon>
        <taxon>Papilionoidea</taxon>
        <taxon>Nymphalidae</taxon>
        <taxon>Satyrinae</taxon>
        <taxon>Satyrini</taxon>
        <taxon>Mycalesina</taxon>
        <taxon>Bicyclus</taxon>
    </lineage>
</organism>
<gene>
    <name evidence="7" type="primary">LOC128199685</name>
</gene>
<evidence type="ECO:0000256" key="4">
    <source>
        <dbReference type="ARBA" id="ARBA00023180"/>
    </source>
</evidence>
<name>A0ABM3M559_BICAN</name>
<comment type="similarity">
    <text evidence="1">Belongs to the type-B carboxylesterase/lipase family.</text>
</comment>